<evidence type="ECO:0000313" key="2">
    <source>
        <dbReference type="EMBL" id="HJD52957.1"/>
    </source>
</evidence>
<gene>
    <name evidence="2" type="ORF">IAA93_04435</name>
</gene>
<dbReference type="PROSITE" id="PS51257">
    <property type="entry name" value="PROKAR_LIPOPROTEIN"/>
    <property type="match status" value="1"/>
</dbReference>
<organism evidence="2 3">
    <name type="scientific">Candidatus Avibacteroides avistercoris</name>
    <dbReference type="NCBI Taxonomy" id="2840690"/>
    <lineage>
        <taxon>Bacteria</taxon>
        <taxon>Pseudomonadati</taxon>
        <taxon>Bacteroidota</taxon>
        <taxon>Bacteroidia</taxon>
        <taxon>Bacteroidales</taxon>
        <taxon>Bacteroidaceae</taxon>
        <taxon>Bacteroidaceae incertae sedis</taxon>
        <taxon>Candidatus Avibacteroides</taxon>
    </lineage>
</organism>
<evidence type="ECO:0000259" key="1">
    <source>
        <dbReference type="Pfam" id="PF14289"/>
    </source>
</evidence>
<sequence length="222" mass="24312">MVRFITIAMTGVLLAACGDTYNIDGKTGVSRFDGKTVYLRMLDDAGTVVDSAEVVHGTFKMSGNVDSVMMLMLCMDDEGITPLVLENGCLSVDISNNETAVSGTPLNDSLYSFLKHKKDIDTKLNEMDTEIARRVLAGDNYDVVKMEVGDECDSLCNGYNSYIEDFISSNFDNVLSSGVFLLICRSTPREALPESFSSLIRSAPDDFKSQPIVAEYLKGNPY</sequence>
<dbReference type="AlphaFoldDB" id="A0A9D2ZUD4"/>
<reference evidence="2" key="2">
    <citation type="submission" date="2021-04" db="EMBL/GenBank/DDBJ databases">
        <authorList>
            <person name="Gilroy R."/>
        </authorList>
    </citation>
    <scope>NUCLEOTIDE SEQUENCE</scope>
    <source>
        <strain evidence="2">MalCec1-1739</strain>
    </source>
</reference>
<feature type="domain" description="DUF4369" evidence="1">
    <location>
        <begin position="21"/>
        <end position="109"/>
    </location>
</feature>
<name>A0A9D2ZUD4_9BACT</name>
<evidence type="ECO:0000313" key="3">
    <source>
        <dbReference type="Proteomes" id="UP000787625"/>
    </source>
</evidence>
<comment type="caution">
    <text evidence="2">The sequence shown here is derived from an EMBL/GenBank/DDBJ whole genome shotgun (WGS) entry which is preliminary data.</text>
</comment>
<reference evidence="2" key="1">
    <citation type="journal article" date="2021" name="PeerJ">
        <title>Extensive microbial diversity within the chicken gut microbiome revealed by metagenomics and culture.</title>
        <authorList>
            <person name="Gilroy R."/>
            <person name="Ravi A."/>
            <person name="Getino M."/>
            <person name="Pursley I."/>
            <person name="Horton D.L."/>
            <person name="Alikhan N.F."/>
            <person name="Baker D."/>
            <person name="Gharbi K."/>
            <person name="Hall N."/>
            <person name="Watson M."/>
            <person name="Adriaenssens E.M."/>
            <person name="Foster-Nyarko E."/>
            <person name="Jarju S."/>
            <person name="Secka A."/>
            <person name="Antonio M."/>
            <person name="Oren A."/>
            <person name="Chaudhuri R.R."/>
            <person name="La Ragione R."/>
            <person name="Hildebrand F."/>
            <person name="Pallen M.J."/>
        </authorList>
    </citation>
    <scope>NUCLEOTIDE SEQUENCE</scope>
    <source>
        <strain evidence="2">MalCec1-1739</strain>
    </source>
</reference>
<accession>A0A9D2ZUD4</accession>
<dbReference type="Pfam" id="PF14289">
    <property type="entry name" value="DUF4369"/>
    <property type="match status" value="1"/>
</dbReference>
<proteinExistence type="predicted"/>
<protein>
    <submittedName>
        <fullName evidence="2">DUF4369 domain-containing protein</fullName>
    </submittedName>
</protein>
<dbReference type="EMBL" id="DWUP01000090">
    <property type="protein sequence ID" value="HJD52957.1"/>
    <property type="molecule type" value="Genomic_DNA"/>
</dbReference>
<dbReference type="InterPro" id="IPR025380">
    <property type="entry name" value="DUF4369"/>
</dbReference>
<dbReference type="Proteomes" id="UP000787625">
    <property type="component" value="Unassembled WGS sequence"/>
</dbReference>